<dbReference type="Gene3D" id="2.80.10.50">
    <property type="match status" value="3"/>
</dbReference>
<evidence type="ECO:0000256" key="9">
    <source>
        <dbReference type="SAM" id="SignalP"/>
    </source>
</evidence>
<dbReference type="InterPro" id="IPR045032">
    <property type="entry name" value="PEL"/>
</dbReference>
<dbReference type="GO" id="GO:0030570">
    <property type="term" value="F:pectate lyase activity"/>
    <property type="evidence" value="ECO:0007669"/>
    <property type="project" value="InterPro"/>
</dbReference>
<accession>A0A1M5XEW6</accession>
<feature type="chain" id="PRO_5012680424" description="pectin lyase" evidence="9">
    <location>
        <begin position="28"/>
        <end position="533"/>
    </location>
</feature>
<dbReference type="SMART" id="SM00458">
    <property type="entry name" value="RICIN"/>
    <property type="match status" value="1"/>
</dbReference>
<evidence type="ECO:0000256" key="5">
    <source>
        <dbReference type="ARBA" id="ARBA00037631"/>
    </source>
</evidence>
<comment type="similarity">
    <text evidence="7">Belongs to the polysaccharide lyase 1 family.</text>
</comment>
<organism evidence="12 13">
    <name type="scientific">Vibrio aerogenes CECT 7868</name>
    <dbReference type="NCBI Taxonomy" id="1216006"/>
    <lineage>
        <taxon>Bacteria</taxon>
        <taxon>Pseudomonadati</taxon>
        <taxon>Pseudomonadota</taxon>
        <taxon>Gammaproteobacteria</taxon>
        <taxon>Vibrionales</taxon>
        <taxon>Vibrionaceae</taxon>
        <taxon>Vibrio</taxon>
    </lineage>
</organism>
<dbReference type="InterPro" id="IPR035992">
    <property type="entry name" value="Ricin_B-like_lectins"/>
</dbReference>
<keyword evidence="1" id="KW-1015">Disulfide bond</keyword>
<dbReference type="GO" id="GO:0000272">
    <property type="term" value="P:polysaccharide catabolic process"/>
    <property type="evidence" value="ECO:0007669"/>
    <property type="project" value="UniProtKB-KW"/>
</dbReference>
<comment type="subcellular location">
    <subcellularLocation>
        <location evidence="7">Secreted</location>
    </subcellularLocation>
</comment>
<keyword evidence="3 7" id="KW-0456">Lyase</keyword>
<proteinExistence type="inferred from homology"/>
<keyword evidence="2" id="KW-0325">Glycoprotein</keyword>
<evidence type="ECO:0000256" key="4">
    <source>
        <dbReference type="ARBA" id="ARBA00036818"/>
    </source>
</evidence>
<dbReference type="PANTHER" id="PTHR31683:SF67">
    <property type="entry name" value="PECTIN LYASE F-RELATED"/>
    <property type="match status" value="1"/>
</dbReference>
<comment type="function">
    <text evidence="5">Pectinolytic enzymes consist of four classes of enzymes: pectin lyase, polygalacturonase, pectin methylesterase and rhamnogalacturonase. Among pectinolytic enzymes, pectin lyase is the most important in depolymerization of pectin, since it cleaves internal glycosidic bonds of highly methylated pectins.</text>
</comment>
<evidence type="ECO:0000259" key="10">
    <source>
        <dbReference type="SMART" id="SM00458"/>
    </source>
</evidence>
<dbReference type="AlphaFoldDB" id="A0A1M5XEW6"/>
<dbReference type="EC" id="4.2.2.10" evidence="6"/>
<evidence type="ECO:0000256" key="8">
    <source>
        <dbReference type="SAM" id="MobiDB-lite"/>
    </source>
</evidence>
<dbReference type="Pfam" id="PF00544">
    <property type="entry name" value="Pectate_lyase_4"/>
    <property type="match status" value="1"/>
</dbReference>
<dbReference type="Proteomes" id="UP000184608">
    <property type="component" value="Unassembled WGS sequence"/>
</dbReference>
<dbReference type="SUPFAM" id="SSF50370">
    <property type="entry name" value="Ricin B-like lectins"/>
    <property type="match status" value="1"/>
</dbReference>
<feature type="region of interest" description="Disordered" evidence="8">
    <location>
        <begin position="177"/>
        <end position="210"/>
    </location>
</feature>
<dbReference type="EMBL" id="FQXZ01000011">
    <property type="protein sequence ID" value="SHH98044.1"/>
    <property type="molecule type" value="Genomic_DNA"/>
</dbReference>
<dbReference type="InterPro" id="IPR011050">
    <property type="entry name" value="Pectin_lyase_fold/virulence"/>
</dbReference>
<dbReference type="CDD" id="cd00161">
    <property type="entry name" value="beta-trefoil_Ricin-like"/>
    <property type="match status" value="1"/>
</dbReference>
<name>A0A1M5XEW6_9VIBR</name>
<feature type="compositionally biased region" description="Low complexity" evidence="8">
    <location>
        <begin position="198"/>
        <end position="210"/>
    </location>
</feature>
<keyword evidence="7" id="KW-0624">Polysaccharide degradation</keyword>
<reference evidence="12 13" key="1">
    <citation type="submission" date="2016-11" db="EMBL/GenBank/DDBJ databases">
        <authorList>
            <person name="Jaros S."/>
            <person name="Januszkiewicz K."/>
            <person name="Wedrychowicz H."/>
        </authorList>
    </citation>
    <scope>NUCLEOTIDE SEQUENCE [LARGE SCALE GENOMIC DNA]</scope>
    <source>
        <strain evidence="12 13">CECT 7868</strain>
    </source>
</reference>
<evidence type="ECO:0000256" key="7">
    <source>
        <dbReference type="RuleBase" id="RU361173"/>
    </source>
</evidence>
<evidence type="ECO:0000256" key="3">
    <source>
        <dbReference type="ARBA" id="ARBA00023239"/>
    </source>
</evidence>
<keyword evidence="7" id="KW-0119">Carbohydrate metabolism</keyword>
<evidence type="ECO:0000256" key="2">
    <source>
        <dbReference type="ARBA" id="ARBA00023180"/>
    </source>
</evidence>
<protein>
    <recommendedName>
        <fullName evidence="6">pectin lyase</fullName>
        <ecNumber evidence="6">4.2.2.10</ecNumber>
    </recommendedName>
</protein>
<keyword evidence="7" id="KW-0964">Secreted</keyword>
<evidence type="ECO:0000256" key="1">
    <source>
        <dbReference type="ARBA" id="ARBA00023157"/>
    </source>
</evidence>
<evidence type="ECO:0000313" key="12">
    <source>
        <dbReference type="EMBL" id="SHH98044.1"/>
    </source>
</evidence>
<keyword evidence="13" id="KW-1185">Reference proteome</keyword>
<feature type="domain" description="Ricin B lectin" evidence="10">
    <location>
        <begin position="39"/>
        <end position="172"/>
    </location>
</feature>
<dbReference type="STRING" id="1216006.VA7868_01117"/>
<keyword evidence="9" id="KW-0732">Signal</keyword>
<comment type="catalytic activity">
    <reaction evidence="4">
        <text>Eliminative cleavage of (1-&gt;4)-alpha-D-galacturonan methyl ester to give oligosaccharides with 4-deoxy-6-O-methyl-alpha-D-galact-4-enuronosyl groups at their non-reducing ends.</text>
        <dbReference type="EC" id="4.2.2.10"/>
    </reaction>
</comment>
<feature type="compositionally biased region" description="Low complexity" evidence="8">
    <location>
        <begin position="177"/>
        <end position="191"/>
    </location>
</feature>
<dbReference type="PANTHER" id="PTHR31683">
    <property type="entry name" value="PECTATE LYASE 18-RELATED"/>
    <property type="match status" value="1"/>
</dbReference>
<gene>
    <name evidence="12" type="primary">pelE_1</name>
    <name evidence="12" type="ORF">VA7868_01117</name>
</gene>
<dbReference type="InterPro" id="IPR002022">
    <property type="entry name" value="Pec_lyase"/>
</dbReference>
<evidence type="ECO:0000259" key="11">
    <source>
        <dbReference type="SMART" id="SM00656"/>
    </source>
</evidence>
<dbReference type="SUPFAM" id="SSF51126">
    <property type="entry name" value="Pectin lyase-like"/>
    <property type="match status" value="1"/>
</dbReference>
<feature type="domain" description="Pectate lyase" evidence="11">
    <location>
        <begin position="267"/>
        <end position="473"/>
    </location>
</feature>
<dbReference type="InterPro" id="IPR012334">
    <property type="entry name" value="Pectin_lyas_fold"/>
</dbReference>
<sequence>MRINLKSPGWKKTIPFLLSAISLSAYADNCSTMPTSGQKYYIKNISSDLALDVSKGDTSNSPNVITYNFSGNNNQQYVITKQSDNYYTLKSVYNNQVLEVEGASGSNGANVDVGTDTHSNHQRWELKLQSSGAFKIVNKSSQKSLTVAGSSNGANVYQNDDTSASSQRWYISPVSGSCGTSTGSGSGTSDSALEGFASQSGSDGLSTTTGGAGGSTVTVSNCSALQSALTSSSAQIIQIPANTTIDCRTANRTVAACPLDCARWGDNGKTWYRVPTSTQNCSDLGSSSSSTVNVTRNETTIRVKSNKTLKGLGAGSTLLGANLYLSGVKNVIIRNLTISNINPSLVEAGDGITVNSSSHVWVDHVAFSKISDGYVDVKGSQNVTLSWNRFYGHNTQVCANQHWYTHLIDDSQVTFHHNFWDTAAGRNPKVEGNKARVHLFNNYWKDITYFSIGGDDNAQILVENNYFENSAKPHWNIGNAYFSASGNTYTGVSKNDQYKDSGATVFSDVNMYPYTLENPSALGNEVNGGTGPQ</sequence>
<dbReference type="Pfam" id="PF14200">
    <property type="entry name" value="RicinB_lectin_2"/>
    <property type="match status" value="2"/>
</dbReference>
<evidence type="ECO:0000256" key="6">
    <source>
        <dbReference type="ARBA" id="ARBA00039082"/>
    </source>
</evidence>
<dbReference type="Gene3D" id="2.160.20.10">
    <property type="entry name" value="Single-stranded right-handed beta-helix, Pectin lyase-like"/>
    <property type="match status" value="1"/>
</dbReference>
<dbReference type="InterPro" id="IPR000772">
    <property type="entry name" value="Ricin_B_lectin"/>
</dbReference>
<feature type="signal peptide" evidence="9">
    <location>
        <begin position="1"/>
        <end position="27"/>
    </location>
</feature>
<dbReference type="GO" id="GO:0005576">
    <property type="term" value="C:extracellular region"/>
    <property type="evidence" value="ECO:0007669"/>
    <property type="project" value="UniProtKB-SubCell"/>
</dbReference>
<evidence type="ECO:0000313" key="13">
    <source>
        <dbReference type="Proteomes" id="UP000184608"/>
    </source>
</evidence>
<dbReference type="GO" id="GO:0047490">
    <property type="term" value="F:pectin lyase activity"/>
    <property type="evidence" value="ECO:0007669"/>
    <property type="project" value="UniProtKB-EC"/>
</dbReference>
<dbReference type="SMART" id="SM00656">
    <property type="entry name" value="Amb_all"/>
    <property type="match status" value="1"/>
</dbReference>
<dbReference type="PROSITE" id="PS50231">
    <property type="entry name" value="RICIN_B_LECTIN"/>
    <property type="match status" value="1"/>
</dbReference>